<organism evidence="2 3">
    <name type="scientific">Actinocatenispora sera</name>
    <dbReference type="NCBI Taxonomy" id="390989"/>
    <lineage>
        <taxon>Bacteria</taxon>
        <taxon>Bacillati</taxon>
        <taxon>Actinomycetota</taxon>
        <taxon>Actinomycetes</taxon>
        <taxon>Micromonosporales</taxon>
        <taxon>Micromonosporaceae</taxon>
        <taxon>Actinocatenispora</taxon>
    </lineage>
</organism>
<feature type="transmembrane region" description="Helical" evidence="1">
    <location>
        <begin position="72"/>
        <end position="90"/>
    </location>
</feature>
<feature type="transmembrane region" description="Helical" evidence="1">
    <location>
        <begin position="110"/>
        <end position="128"/>
    </location>
</feature>
<reference evidence="2" key="1">
    <citation type="submission" date="2020-08" db="EMBL/GenBank/DDBJ databases">
        <title>Whole genome shotgun sequence of Actinocatenispora sera NBRC 101916.</title>
        <authorList>
            <person name="Komaki H."/>
            <person name="Tamura T."/>
        </authorList>
    </citation>
    <scope>NUCLEOTIDE SEQUENCE</scope>
    <source>
        <strain evidence="2">NBRC 101916</strain>
    </source>
</reference>
<protein>
    <submittedName>
        <fullName evidence="2">Uncharacterized protein</fullName>
    </submittedName>
</protein>
<keyword evidence="1" id="KW-0472">Membrane</keyword>
<dbReference type="EMBL" id="AP023354">
    <property type="protein sequence ID" value="BCJ31497.1"/>
    <property type="molecule type" value="Genomic_DNA"/>
</dbReference>
<accession>A0A810L8D1</accession>
<keyword evidence="3" id="KW-1185">Reference proteome</keyword>
<dbReference type="KEGG" id="aser:Asera_56050"/>
<proteinExistence type="predicted"/>
<evidence type="ECO:0000256" key="1">
    <source>
        <dbReference type="SAM" id="Phobius"/>
    </source>
</evidence>
<feature type="transmembrane region" description="Helical" evidence="1">
    <location>
        <begin position="135"/>
        <end position="153"/>
    </location>
</feature>
<feature type="transmembrane region" description="Helical" evidence="1">
    <location>
        <begin position="43"/>
        <end position="65"/>
    </location>
</feature>
<evidence type="ECO:0000313" key="3">
    <source>
        <dbReference type="Proteomes" id="UP000680750"/>
    </source>
</evidence>
<name>A0A810L8D1_9ACTN</name>
<sequence>MRAVRVAQLLTGAVLLVVPALFGPASGRLLLITGALTLVLGALWHRAVAVTLTAVQGVLLGGLAVAGASSPLAGALLGCCSGFALTGYLLSAEAADDHWPGLRPWLHRRGRPVAAVLATVLVLVALEALPVPGSVLLFAVGAAALAVAGWFALAP</sequence>
<keyword evidence="1" id="KW-0812">Transmembrane</keyword>
<evidence type="ECO:0000313" key="2">
    <source>
        <dbReference type="EMBL" id="BCJ31497.1"/>
    </source>
</evidence>
<dbReference type="Proteomes" id="UP000680750">
    <property type="component" value="Chromosome"/>
</dbReference>
<keyword evidence="1" id="KW-1133">Transmembrane helix</keyword>
<dbReference type="AlphaFoldDB" id="A0A810L8D1"/>
<gene>
    <name evidence="2" type="ORF">Asera_56050</name>
</gene>